<evidence type="ECO:0000256" key="2">
    <source>
        <dbReference type="ARBA" id="ARBA00022475"/>
    </source>
</evidence>
<dbReference type="AlphaFoldDB" id="A0A9D2R190"/>
<gene>
    <name evidence="7" type="ORF">H9912_07275</name>
</gene>
<dbReference type="PANTHER" id="PTHR43652:SF2">
    <property type="entry name" value="BASIC AMINO ACID ANTIPORTER YFCC-RELATED"/>
    <property type="match status" value="1"/>
</dbReference>
<evidence type="ECO:0000256" key="3">
    <source>
        <dbReference type="ARBA" id="ARBA00022692"/>
    </source>
</evidence>
<keyword evidence="4 6" id="KW-1133">Transmembrane helix</keyword>
<evidence type="ECO:0000313" key="8">
    <source>
        <dbReference type="Proteomes" id="UP000823851"/>
    </source>
</evidence>
<evidence type="ECO:0000256" key="1">
    <source>
        <dbReference type="ARBA" id="ARBA00004651"/>
    </source>
</evidence>
<feature type="transmembrane region" description="Helical" evidence="6">
    <location>
        <begin position="373"/>
        <end position="393"/>
    </location>
</feature>
<dbReference type="Proteomes" id="UP000823851">
    <property type="component" value="Unassembled WGS sequence"/>
</dbReference>
<feature type="transmembrane region" description="Helical" evidence="6">
    <location>
        <begin position="126"/>
        <end position="144"/>
    </location>
</feature>
<accession>A0A9D2R190</accession>
<reference evidence="7" key="2">
    <citation type="submission" date="2021-04" db="EMBL/GenBank/DDBJ databases">
        <authorList>
            <person name="Gilroy R."/>
        </authorList>
    </citation>
    <scope>NUCLEOTIDE SEQUENCE</scope>
    <source>
        <strain evidence="7">ChiHjej8B7-25341</strain>
    </source>
</reference>
<protein>
    <submittedName>
        <fullName evidence="7">AbgT family transporter</fullName>
    </submittedName>
</protein>
<dbReference type="GO" id="GO:0005886">
    <property type="term" value="C:plasma membrane"/>
    <property type="evidence" value="ECO:0007669"/>
    <property type="project" value="UniProtKB-SubCell"/>
</dbReference>
<proteinExistence type="predicted"/>
<comment type="subcellular location">
    <subcellularLocation>
        <location evidence="1">Cell membrane</location>
        <topology evidence="1">Multi-pass membrane protein</topology>
    </subcellularLocation>
</comment>
<evidence type="ECO:0000313" key="7">
    <source>
        <dbReference type="EMBL" id="HJD31728.1"/>
    </source>
</evidence>
<reference evidence="7" key="1">
    <citation type="journal article" date="2021" name="PeerJ">
        <title>Extensive microbial diversity within the chicken gut microbiome revealed by metagenomics and culture.</title>
        <authorList>
            <person name="Gilroy R."/>
            <person name="Ravi A."/>
            <person name="Getino M."/>
            <person name="Pursley I."/>
            <person name="Horton D.L."/>
            <person name="Alikhan N.F."/>
            <person name="Baker D."/>
            <person name="Gharbi K."/>
            <person name="Hall N."/>
            <person name="Watson M."/>
            <person name="Adriaenssens E.M."/>
            <person name="Foster-Nyarko E."/>
            <person name="Jarju S."/>
            <person name="Secka A."/>
            <person name="Antonio M."/>
            <person name="Oren A."/>
            <person name="Chaudhuri R.R."/>
            <person name="La Ragione R."/>
            <person name="Hildebrand F."/>
            <person name="Pallen M.J."/>
        </authorList>
    </citation>
    <scope>NUCLEOTIDE SEQUENCE</scope>
    <source>
        <strain evidence="7">ChiHjej8B7-25341</strain>
    </source>
</reference>
<keyword evidence="5 6" id="KW-0472">Membrane</keyword>
<dbReference type="PANTHER" id="PTHR43652">
    <property type="entry name" value="BASIC AMINO ACID ANTIPORTER YFCC-RELATED"/>
    <property type="match status" value="1"/>
</dbReference>
<feature type="transmembrane region" description="Helical" evidence="6">
    <location>
        <begin position="300"/>
        <end position="324"/>
    </location>
</feature>
<feature type="transmembrane region" description="Helical" evidence="6">
    <location>
        <begin position="336"/>
        <end position="353"/>
    </location>
</feature>
<dbReference type="InterPro" id="IPR018385">
    <property type="entry name" value="C4_dicarb_anaerob_car-like"/>
</dbReference>
<feature type="transmembrane region" description="Helical" evidence="6">
    <location>
        <begin position="21"/>
        <end position="38"/>
    </location>
</feature>
<evidence type="ECO:0000256" key="4">
    <source>
        <dbReference type="ARBA" id="ARBA00022989"/>
    </source>
</evidence>
<keyword evidence="2" id="KW-1003">Cell membrane</keyword>
<sequence>MEEKRSLRDVKMNQTLILKKALFIVILIIAAGIATQLIPQGSYERVTVDGREEIVENSFRYIEGEKLPVWRWITAPFEAFLDPGAVSVVVVMLFLLVMGGVFVLLDDSKILLYLVTAIIDRFGEKRFLILNVMVFVLMAMGSTLSFYDQAAVILPLALGLCFALGWDSLMAMGMSVLPIGFGFACSTTNPFTVGIPQTVAQLPMYSGLWLRLILFFIVYGILIVFLRNYARKIEKNPEASISRETDRTIRGMFPEKIDTAILGDKKVRRAAWIFCGSILLSVAFSVLSIFVQALNGVTMPFMMLCLCGGILAGAHAAGYAESAFIWKEFFKGMKKTASGVIVIFLVMGIRQIIVEGKIMDTLLYEAHQAIEGMSPYLAILVILGITMLMEFAVGSASTKAFLLLPMLVPLGNMIGLTSQTIVQASMFGDSFTNMFYPTSTMILLTTSAINLPLSKWYRWTWKLIAAVAVLVVAALMFCVAIQYGPY</sequence>
<keyword evidence="3 6" id="KW-0812">Transmembrane</keyword>
<dbReference type="EMBL" id="DWUW01000204">
    <property type="protein sequence ID" value="HJD31728.1"/>
    <property type="molecule type" value="Genomic_DNA"/>
</dbReference>
<feature type="transmembrane region" description="Helical" evidence="6">
    <location>
        <begin position="85"/>
        <end position="105"/>
    </location>
</feature>
<evidence type="ECO:0000256" key="6">
    <source>
        <dbReference type="SAM" id="Phobius"/>
    </source>
</evidence>
<feature type="transmembrane region" description="Helical" evidence="6">
    <location>
        <begin position="434"/>
        <end position="451"/>
    </location>
</feature>
<feature type="transmembrane region" description="Helical" evidence="6">
    <location>
        <begin position="400"/>
        <end position="422"/>
    </location>
</feature>
<feature type="transmembrane region" description="Helical" evidence="6">
    <location>
        <begin position="463"/>
        <end position="483"/>
    </location>
</feature>
<comment type="caution">
    <text evidence="7">The sequence shown here is derived from an EMBL/GenBank/DDBJ whole genome shotgun (WGS) entry which is preliminary data.</text>
</comment>
<dbReference type="InterPro" id="IPR051679">
    <property type="entry name" value="DASS-Related_Transporters"/>
</dbReference>
<name>A0A9D2R190_9FIRM</name>
<organism evidence="7 8">
    <name type="scientific">Candidatus Eisenbergiella stercorigallinarum</name>
    <dbReference type="NCBI Taxonomy" id="2838557"/>
    <lineage>
        <taxon>Bacteria</taxon>
        <taxon>Bacillati</taxon>
        <taxon>Bacillota</taxon>
        <taxon>Clostridia</taxon>
        <taxon>Lachnospirales</taxon>
        <taxon>Lachnospiraceae</taxon>
        <taxon>Eisenbergiella</taxon>
    </lineage>
</organism>
<feature type="transmembrane region" description="Helical" evidence="6">
    <location>
        <begin position="271"/>
        <end position="294"/>
    </location>
</feature>
<dbReference type="Pfam" id="PF03606">
    <property type="entry name" value="DcuC"/>
    <property type="match status" value="1"/>
</dbReference>
<feature type="transmembrane region" description="Helical" evidence="6">
    <location>
        <begin position="150"/>
        <end position="169"/>
    </location>
</feature>
<evidence type="ECO:0000256" key="5">
    <source>
        <dbReference type="ARBA" id="ARBA00023136"/>
    </source>
</evidence>
<feature type="transmembrane region" description="Helical" evidence="6">
    <location>
        <begin position="176"/>
        <end position="196"/>
    </location>
</feature>
<feature type="transmembrane region" description="Helical" evidence="6">
    <location>
        <begin position="208"/>
        <end position="226"/>
    </location>
</feature>